<dbReference type="SMART" id="SM00448">
    <property type="entry name" value="REC"/>
    <property type="match status" value="1"/>
</dbReference>
<keyword evidence="8" id="KW-0418">Kinase</keyword>
<evidence type="ECO:0000259" key="15">
    <source>
        <dbReference type="PROSITE" id="PS50109"/>
    </source>
</evidence>
<dbReference type="SUPFAM" id="SSF55785">
    <property type="entry name" value="PYP-like sensor domain (PAS domain)"/>
    <property type="match status" value="1"/>
</dbReference>
<dbReference type="PROSITE" id="PS50109">
    <property type="entry name" value="HIS_KIN"/>
    <property type="match status" value="1"/>
</dbReference>
<dbReference type="InterPro" id="IPR004358">
    <property type="entry name" value="Sig_transdc_His_kin-like_C"/>
</dbReference>
<dbReference type="SMART" id="SM00388">
    <property type="entry name" value="HisKA"/>
    <property type="match status" value="1"/>
</dbReference>
<proteinExistence type="predicted"/>
<dbReference type="Gene3D" id="3.30.450.20">
    <property type="entry name" value="PAS domain"/>
    <property type="match status" value="1"/>
</dbReference>
<dbReference type="FunFam" id="3.40.50.2300:FF:000018">
    <property type="entry name" value="DNA-binding transcriptional regulator NtrC"/>
    <property type="match status" value="1"/>
</dbReference>
<comment type="caution">
    <text evidence="18">The sequence shown here is derived from an EMBL/GenBank/DDBJ whole genome shotgun (WGS) entry which is preliminary data.</text>
</comment>
<dbReference type="InterPro" id="IPR003661">
    <property type="entry name" value="HisK_dim/P_dom"/>
</dbReference>
<dbReference type="InterPro" id="IPR013767">
    <property type="entry name" value="PAS_fold"/>
</dbReference>
<dbReference type="InterPro" id="IPR005467">
    <property type="entry name" value="His_kinase_dom"/>
</dbReference>
<dbReference type="Gene3D" id="1.10.287.130">
    <property type="match status" value="1"/>
</dbReference>
<gene>
    <name evidence="18" type="primary">phoR2</name>
    <name evidence="18" type="ORF">Dpo_1c06040</name>
</gene>
<evidence type="ECO:0000256" key="2">
    <source>
        <dbReference type="ARBA" id="ARBA00004236"/>
    </source>
</evidence>
<dbReference type="PROSITE" id="PS50110">
    <property type="entry name" value="RESPONSE_REGULATORY"/>
    <property type="match status" value="1"/>
</dbReference>
<comment type="subcellular location">
    <subcellularLocation>
        <location evidence="2">Cell membrane</location>
    </subcellularLocation>
</comment>
<keyword evidence="5 14" id="KW-0597">Phosphoprotein</keyword>
<evidence type="ECO:0000256" key="4">
    <source>
        <dbReference type="ARBA" id="ARBA00022475"/>
    </source>
</evidence>
<keyword evidence="10" id="KW-0902">Two-component regulatory system</keyword>
<dbReference type="InterPro" id="IPR011006">
    <property type="entry name" value="CheY-like_superfamily"/>
</dbReference>
<evidence type="ECO:0000256" key="13">
    <source>
        <dbReference type="ARBA" id="ARBA00023163"/>
    </source>
</evidence>
<evidence type="ECO:0000256" key="1">
    <source>
        <dbReference type="ARBA" id="ARBA00000085"/>
    </source>
</evidence>
<dbReference type="SUPFAM" id="SSF55874">
    <property type="entry name" value="ATPase domain of HSP90 chaperone/DNA topoisomerase II/histidine kinase"/>
    <property type="match status" value="1"/>
</dbReference>
<keyword evidence="13" id="KW-0804">Transcription</keyword>
<dbReference type="Pfam" id="PF00512">
    <property type="entry name" value="HisKA"/>
    <property type="match status" value="1"/>
</dbReference>
<evidence type="ECO:0000256" key="14">
    <source>
        <dbReference type="PROSITE-ProRule" id="PRU00169"/>
    </source>
</evidence>
<dbReference type="InterPro" id="IPR003594">
    <property type="entry name" value="HATPase_dom"/>
</dbReference>
<evidence type="ECO:0000256" key="6">
    <source>
        <dbReference type="ARBA" id="ARBA00022679"/>
    </source>
</evidence>
<dbReference type="SUPFAM" id="SSF47384">
    <property type="entry name" value="Homodimeric domain of signal transducing histidine kinase"/>
    <property type="match status" value="1"/>
</dbReference>
<dbReference type="CDD" id="cd00075">
    <property type="entry name" value="HATPase"/>
    <property type="match status" value="1"/>
</dbReference>
<dbReference type="Pfam" id="PF02518">
    <property type="entry name" value="HATPase_c"/>
    <property type="match status" value="1"/>
</dbReference>
<dbReference type="NCBIfam" id="TIGR00229">
    <property type="entry name" value="sensory_box"/>
    <property type="match status" value="1"/>
</dbReference>
<feature type="domain" description="PAS" evidence="17">
    <location>
        <begin position="149"/>
        <end position="195"/>
    </location>
</feature>
<dbReference type="SUPFAM" id="SSF52172">
    <property type="entry name" value="CheY-like"/>
    <property type="match status" value="1"/>
</dbReference>
<evidence type="ECO:0000259" key="16">
    <source>
        <dbReference type="PROSITE" id="PS50110"/>
    </source>
</evidence>
<evidence type="ECO:0000256" key="3">
    <source>
        <dbReference type="ARBA" id="ARBA00012438"/>
    </source>
</evidence>
<name>S0G288_9BACT</name>
<dbReference type="InterPro" id="IPR036890">
    <property type="entry name" value="HATPase_C_sf"/>
</dbReference>
<keyword evidence="6 18" id="KW-0808">Transferase</keyword>
<dbReference type="EC" id="2.7.13.3" evidence="3"/>
<keyword evidence="11" id="KW-0805">Transcription regulation</keyword>
<evidence type="ECO:0000256" key="9">
    <source>
        <dbReference type="ARBA" id="ARBA00022840"/>
    </source>
</evidence>
<dbReference type="InterPro" id="IPR035965">
    <property type="entry name" value="PAS-like_dom_sf"/>
</dbReference>
<keyword evidence="4" id="KW-1003">Cell membrane</keyword>
<dbReference type="Gene3D" id="3.40.50.2300">
    <property type="match status" value="1"/>
</dbReference>
<dbReference type="Pfam" id="PF00072">
    <property type="entry name" value="Response_reg"/>
    <property type="match status" value="1"/>
</dbReference>
<keyword evidence="12" id="KW-0472">Membrane</keyword>
<dbReference type="PANTHER" id="PTHR43547">
    <property type="entry name" value="TWO-COMPONENT HISTIDINE KINASE"/>
    <property type="match status" value="1"/>
</dbReference>
<dbReference type="InterPro" id="IPR000014">
    <property type="entry name" value="PAS"/>
</dbReference>
<dbReference type="GO" id="GO:0006355">
    <property type="term" value="P:regulation of DNA-templated transcription"/>
    <property type="evidence" value="ECO:0007669"/>
    <property type="project" value="InterPro"/>
</dbReference>
<organism evidence="18 19">
    <name type="scientific">Desulfotignum phosphitoxidans DSM 13687</name>
    <dbReference type="NCBI Taxonomy" id="1286635"/>
    <lineage>
        <taxon>Bacteria</taxon>
        <taxon>Pseudomonadati</taxon>
        <taxon>Thermodesulfobacteriota</taxon>
        <taxon>Desulfobacteria</taxon>
        <taxon>Desulfobacterales</taxon>
        <taxon>Desulfobacteraceae</taxon>
        <taxon>Desulfotignum</taxon>
    </lineage>
</organism>
<dbReference type="Pfam" id="PF00989">
    <property type="entry name" value="PAS"/>
    <property type="match status" value="1"/>
</dbReference>
<keyword evidence="9" id="KW-0067">ATP-binding</keyword>
<accession>S0G288</accession>
<evidence type="ECO:0000259" key="17">
    <source>
        <dbReference type="PROSITE" id="PS50112"/>
    </source>
</evidence>
<sequence length="507" mass="56790">MADKENIPKILVIDDEKDIRDGCEWILSRMGYEVFCAENGPDGLQVLENEDIHLVLCDIKMPGMDGFDVLAKIKEQFPSVLVIMITGFSTVEAAVEAMKKGAYDFISKPFTPDGLRIVIKRAFKTLRLTLEANALKREQQKNLIDLETEQSRIRTIIETLPHGLLVTNTQGQIVLMNPVAQKCLDQGKDNCLGKNIERCIEDKGLCDYIIKISKGHYKADKDTSHEFVLPDQRYILAEGRPVLNEDAQCMGAVVTLSDITDLKIFERLKPEFVAKVSHELRSPLSVIHDQLAMVIKSSDSEKSGQSVKSENNQYLLGRARDKTRSLISLIGDLLDISRIEAGKECLDPVKVHVEDIIKKIVEYQEVQAKKKNQSIELKLPETETPTLVCDPLSLESIFGNLITNAIKYTPEGGKISIEMDIRDENVRVKVKDNGFGIEQKHLPRLFEKFYRVKDDNTRFINGTGLGLTIVKSLVDSLKGSIHVESEPGHGSLFTVILPCNAKTGETE</sequence>
<dbReference type="RefSeq" id="WP_006964197.1">
    <property type="nucleotide sequence ID" value="NZ_APJX01000001.1"/>
</dbReference>
<dbReference type="OrthoDB" id="5342753at2"/>
<evidence type="ECO:0000313" key="19">
    <source>
        <dbReference type="Proteomes" id="UP000014216"/>
    </source>
</evidence>
<protein>
    <recommendedName>
        <fullName evidence="3">histidine kinase</fullName>
        <ecNumber evidence="3">2.7.13.3</ecNumber>
    </recommendedName>
</protein>
<reference evidence="18 19" key="1">
    <citation type="journal article" date="2013" name="Genome Announc.">
        <title>Draft Genome Sequence of Desulfotignum phosphitoxidans DSM 13687 Strain FiPS-3.</title>
        <authorList>
            <person name="Poehlein A."/>
            <person name="Daniel R."/>
            <person name="Simeonova D.D."/>
        </authorList>
    </citation>
    <scope>NUCLEOTIDE SEQUENCE [LARGE SCALE GENOMIC DNA]</scope>
    <source>
        <strain evidence="18 19">DSM 13687</strain>
    </source>
</reference>
<dbReference type="Proteomes" id="UP000014216">
    <property type="component" value="Unassembled WGS sequence"/>
</dbReference>
<dbReference type="PRINTS" id="PR00344">
    <property type="entry name" value="BCTRLSENSOR"/>
</dbReference>
<dbReference type="FunFam" id="3.30.565.10:FF:000023">
    <property type="entry name" value="PAS domain-containing sensor histidine kinase"/>
    <property type="match status" value="1"/>
</dbReference>
<keyword evidence="19" id="KW-1185">Reference proteome</keyword>
<dbReference type="InterPro" id="IPR001789">
    <property type="entry name" value="Sig_transdc_resp-reg_receiver"/>
</dbReference>
<comment type="catalytic activity">
    <reaction evidence="1">
        <text>ATP + protein L-histidine = ADP + protein N-phospho-L-histidine.</text>
        <dbReference type="EC" id="2.7.13.3"/>
    </reaction>
</comment>
<evidence type="ECO:0000313" key="18">
    <source>
        <dbReference type="EMBL" id="EMS81463.1"/>
    </source>
</evidence>
<evidence type="ECO:0000256" key="8">
    <source>
        <dbReference type="ARBA" id="ARBA00022777"/>
    </source>
</evidence>
<evidence type="ECO:0000256" key="11">
    <source>
        <dbReference type="ARBA" id="ARBA00023015"/>
    </source>
</evidence>
<dbReference type="GO" id="GO:0000155">
    <property type="term" value="F:phosphorelay sensor kinase activity"/>
    <property type="evidence" value="ECO:0007669"/>
    <property type="project" value="InterPro"/>
</dbReference>
<dbReference type="AlphaFoldDB" id="S0G288"/>
<feature type="modified residue" description="4-aspartylphosphate" evidence="14">
    <location>
        <position position="58"/>
    </location>
</feature>
<dbReference type="EMBL" id="APJX01000001">
    <property type="protein sequence ID" value="EMS81463.1"/>
    <property type="molecule type" value="Genomic_DNA"/>
</dbReference>
<dbReference type="GO" id="GO:0005524">
    <property type="term" value="F:ATP binding"/>
    <property type="evidence" value="ECO:0007669"/>
    <property type="project" value="UniProtKB-KW"/>
</dbReference>
<evidence type="ECO:0000256" key="10">
    <source>
        <dbReference type="ARBA" id="ARBA00023012"/>
    </source>
</evidence>
<feature type="domain" description="Histidine kinase" evidence="15">
    <location>
        <begin position="275"/>
        <end position="501"/>
    </location>
</feature>
<dbReference type="PANTHER" id="PTHR43547:SF2">
    <property type="entry name" value="HYBRID SIGNAL TRANSDUCTION HISTIDINE KINASE C"/>
    <property type="match status" value="1"/>
</dbReference>
<dbReference type="PROSITE" id="PS50112">
    <property type="entry name" value="PAS"/>
    <property type="match status" value="1"/>
</dbReference>
<dbReference type="SMART" id="SM00387">
    <property type="entry name" value="HATPase_c"/>
    <property type="match status" value="1"/>
</dbReference>
<dbReference type="GO" id="GO:0005886">
    <property type="term" value="C:plasma membrane"/>
    <property type="evidence" value="ECO:0007669"/>
    <property type="project" value="UniProtKB-SubCell"/>
</dbReference>
<dbReference type="CDD" id="cd00082">
    <property type="entry name" value="HisKA"/>
    <property type="match status" value="1"/>
</dbReference>
<keyword evidence="7" id="KW-0547">Nucleotide-binding</keyword>
<feature type="domain" description="Response regulatory" evidence="16">
    <location>
        <begin position="9"/>
        <end position="123"/>
    </location>
</feature>
<evidence type="ECO:0000256" key="5">
    <source>
        <dbReference type="ARBA" id="ARBA00022553"/>
    </source>
</evidence>
<evidence type="ECO:0000256" key="7">
    <source>
        <dbReference type="ARBA" id="ARBA00022741"/>
    </source>
</evidence>
<dbReference type="Gene3D" id="3.30.565.10">
    <property type="entry name" value="Histidine kinase-like ATPase, C-terminal domain"/>
    <property type="match status" value="1"/>
</dbReference>
<dbReference type="InterPro" id="IPR036097">
    <property type="entry name" value="HisK_dim/P_sf"/>
</dbReference>
<evidence type="ECO:0000256" key="12">
    <source>
        <dbReference type="ARBA" id="ARBA00023136"/>
    </source>
</evidence>